<reference evidence="8 9" key="2">
    <citation type="journal article" date="2013" name="Genome Biol. Evol.">
        <title>Genome sequencing of Giardia lamblia genotypes A2 and B isolates (DH and GS) and comparative analysis with the genomes of genotypes A1 and E (WB and Pig).</title>
        <authorList>
            <person name="Adam R.D."/>
            <person name="Dahlstrom E.W."/>
            <person name="Martens C.A."/>
            <person name="Bruno D.P."/>
            <person name="Barbian K.D."/>
            <person name="Ricklefs S.M."/>
            <person name="Hernandez M.M."/>
            <person name="Narla N.P."/>
            <person name="Patel R.B."/>
            <person name="Porcella S.F."/>
            <person name="Nash T.E."/>
        </authorList>
    </citation>
    <scope>NUCLEOTIDE SEQUENCE [LARGE SCALE GENOMIC DNA]</scope>
    <source>
        <strain evidence="8 9">DH</strain>
    </source>
</reference>
<feature type="domain" description="EGF-like" evidence="7">
    <location>
        <begin position="244"/>
        <end position="280"/>
    </location>
</feature>
<dbReference type="Proteomes" id="UP000018320">
    <property type="component" value="Unassembled WGS sequence"/>
</dbReference>
<evidence type="ECO:0000259" key="7">
    <source>
        <dbReference type="PROSITE" id="PS50026"/>
    </source>
</evidence>
<dbReference type="PROSITE" id="PS01186">
    <property type="entry name" value="EGF_2"/>
    <property type="match status" value="5"/>
</dbReference>
<evidence type="ECO:0000256" key="4">
    <source>
        <dbReference type="PROSITE-ProRule" id="PRU00076"/>
    </source>
</evidence>
<keyword evidence="1 4" id="KW-0245">EGF-like domain</keyword>
<dbReference type="PROSITE" id="PS00022">
    <property type="entry name" value="EGF_1"/>
    <property type="match status" value="5"/>
</dbReference>
<evidence type="ECO:0000256" key="2">
    <source>
        <dbReference type="ARBA" id="ARBA00022737"/>
    </source>
</evidence>
<name>V6TEE8_GIAIN</name>
<comment type="caution">
    <text evidence="4">Lacks conserved residue(s) required for the propagation of feature annotation.</text>
</comment>
<feature type="domain" description="EGF-like" evidence="7">
    <location>
        <begin position="640"/>
        <end position="676"/>
    </location>
</feature>
<keyword evidence="6" id="KW-0732">Signal</keyword>
<evidence type="ECO:0000313" key="8">
    <source>
        <dbReference type="EMBL" id="ESU36742.1"/>
    </source>
</evidence>
<keyword evidence="5" id="KW-1133">Transmembrane helix</keyword>
<keyword evidence="5" id="KW-0812">Transmembrane</keyword>
<dbReference type="InterPro" id="IPR002049">
    <property type="entry name" value="LE_dom"/>
</dbReference>
<feature type="domain" description="EGF-like" evidence="7">
    <location>
        <begin position="152"/>
        <end position="196"/>
    </location>
</feature>
<dbReference type="PANTHER" id="PTHR11219">
    <property type="entry name" value="TENEURIN AND N-ACETYLGLUCOSAMINE-1-PHOSPHODIESTER ALPHA-N-ACETYLGLUCOSAMINIDASE"/>
    <property type="match status" value="1"/>
</dbReference>
<keyword evidence="3 4" id="KW-1015">Disulfide bond</keyword>
<sequence>MIGKNDISFLMITLVISLFAAASFSCLTDYDCGYVGQCDWFGCKCPEGVSGISCEINPCGIHRDPREQQPIFHESPYKTVACSLAGTCVEDNGTYKCICEEGFSGDTCEMKMCTSPADCNGQQCDSETGVCVCEPGFNKGDCSISTCNPVYDVIAKEYQYCSGSGTCTKAPEVSGKLPPVRYYCDCNAGFYGHSCESYDCTNGLFVCTNDKHTCDRQTKQCKCKPHHYGPDCGKNPCGIIYHSIGDSIVKQCNDRGTCRDDGPDNATCDCDEGWVGSDCSLEDCVINPSVCLAPLICDQALHMCICPNNLIGENCDSCRIGEYFTKTINSCTPYGCISDISAGIVCSGHGSCNADTKSCSCSPDTALIGTQHCIPTNCLTQLPDDQKDYSVKNICSGRGACKLVEGSYACKCLTNYTGNLCQDNPCQIVEFTSSDAPVQKTYIECNGGGSCSDLTCRCRPGYSGPACELFSCNGMDSLCNGGTCVQDSFGSWKCNCPAGSELTDCSRKGCGSDTPQCSGNGACALKEFVSTTSAGTVVKKVSLHRCVCSLHYKGLLCQRYDCEGDNANCNGGTCSESGECTECLEHFYGHDCKANPCEIDPLQGTECSGNGACQIVADPNTGETTSACKCEQGWFGAICDKQSCPTIPCKHGGECVVSSDGNYCKCQEGFSGAWCQDCVLPFTIVFVNGVAQCVPGSCVGEEGYCSGHGSCSSENICSCDYGYTALGTDRCVLDSCIYQRDGVMSVCGLQGSCAVTENGAECLCSGDSSRRDDTSGFCMPLSCFSSSTSRAVCSGHGSCSILFDSGEGICICNSGFTNDSGTCTLNAKASAGIGVGIAMLVAVVVFIILWFTVIKKKLEERKRRRFDGDSVRLLASDMGDVSQI</sequence>
<organism evidence="8 9">
    <name type="scientific">Giardia intestinalis</name>
    <name type="common">Giardia lamblia</name>
    <dbReference type="NCBI Taxonomy" id="5741"/>
    <lineage>
        <taxon>Eukaryota</taxon>
        <taxon>Metamonada</taxon>
        <taxon>Diplomonadida</taxon>
        <taxon>Hexamitidae</taxon>
        <taxon>Giardiinae</taxon>
        <taxon>Giardia</taxon>
    </lineage>
</organism>
<evidence type="ECO:0000256" key="6">
    <source>
        <dbReference type="SAM" id="SignalP"/>
    </source>
</evidence>
<dbReference type="PROSITE" id="PS50026">
    <property type="entry name" value="EGF_3"/>
    <property type="match status" value="5"/>
</dbReference>
<dbReference type="AlphaFoldDB" id="V6TEE8"/>
<dbReference type="SMART" id="SM00181">
    <property type="entry name" value="EGF"/>
    <property type="match status" value="17"/>
</dbReference>
<dbReference type="Pfam" id="PF00008">
    <property type="entry name" value="EGF"/>
    <property type="match status" value="1"/>
</dbReference>
<dbReference type="EMBL" id="AHGT01000040">
    <property type="protein sequence ID" value="ESU36742.1"/>
    <property type="molecule type" value="Genomic_DNA"/>
</dbReference>
<feature type="transmembrane region" description="Helical" evidence="5">
    <location>
        <begin position="831"/>
        <end position="854"/>
    </location>
</feature>
<dbReference type="Gene3D" id="2.10.25.10">
    <property type="entry name" value="Laminin"/>
    <property type="match status" value="5"/>
</dbReference>
<dbReference type="SMART" id="SM00179">
    <property type="entry name" value="EGF_CA"/>
    <property type="match status" value="4"/>
</dbReference>
<dbReference type="InterPro" id="IPR000742">
    <property type="entry name" value="EGF"/>
</dbReference>
<feature type="disulfide bond" evidence="4">
    <location>
        <begin position="186"/>
        <end position="195"/>
    </location>
</feature>
<keyword evidence="2" id="KW-0677">Repeat</keyword>
<dbReference type="PROSITE" id="PS01248">
    <property type="entry name" value="EGF_LAM_1"/>
    <property type="match status" value="1"/>
</dbReference>
<proteinExistence type="predicted"/>
<dbReference type="InterPro" id="IPR001881">
    <property type="entry name" value="EGF-like_Ca-bd_dom"/>
</dbReference>
<keyword evidence="5" id="KW-0472">Membrane</keyword>
<evidence type="ECO:0000256" key="3">
    <source>
        <dbReference type="ARBA" id="ARBA00023157"/>
    </source>
</evidence>
<dbReference type="PROSITE" id="PS51257">
    <property type="entry name" value="PROKAR_LIPOPROTEIN"/>
    <property type="match status" value="1"/>
</dbReference>
<feature type="disulfide bond" evidence="4">
    <location>
        <begin position="99"/>
        <end position="108"/>
    </location>
</feature>
<dbReference type="SUPFAM" id="SSF57196">
    <property type="entry name" value="EGF/Laminin"/>
    <property type="match status" value="3"/>
</dbReference>
<feature type="chain" id="PRO_5004751569" description="EGF-like domain-containing protein" evidence="6">
    <location>
        <begin position="23"/>
        <end position="884"/>
    </location>
</feature>
<dbReference type="VEuPathDB" id="GiardiaDB:QR46_2206"/>
<protein>
    <recommendedName>
        <fullName evidence="7">EGF-like domain-containing protein</fullName>
    </recommendedName>
</protein>
<dbReference type="VEuPathDB" id="GiardiaDB:GL50581_2374"/>
<dbReference type="PRINTS" id="PR00011">
    <property type="entry name" value="EGFLAMININ"/>
</dbReference>
<reference evidence="9" key="1">
    <citation type="submission" date="2012-02" db="EMBL/GenBank/DDBJ databases">
        <title>Genome sequencing of Giardia lamblia Genotypes A2 and B isolates (DH and GS) and comparative analysis with the genomes of Genotypes A1 and E (WB and Pig).</title>
        <authorList>
            <person name="Adam R."/>
            <person name="Dahlstrom E."/>
            <person name="Martens C."/>
            <person name="Bruno D."/>
            <person name="Barbian K."/>
            <person name="Porcella S.F."/>
            <person name="Nash T."/>
        </authorList>
    </citation>
    <scope>NUCLEOTIDE SEQUENCE</scope>
    <source>
        <strain evidence="9">DH</strain>
    </source>
</reference>
<accession>V6TEE8</accession>
<feature type="domain" description="EGF-like" evidence="7">
    <location>
        <begin position="71"/>
        <end position="109"/>
    </location>
</feature>
<feature type="disulfide bond" evidence="4">
    <location>
        <begin position="666"/>
        <end position="675"/>
    </location>
</feature>
<evidence type="ECO:0000256" key="5">
    <source>
        <dbReference type="SAM" id="Phobius"/>
    </source>
</evidence>
<feature type="signal peptide" evidence="6">
    <location>
        <begin position="1"/>
        <end position="22"/>
    </location>
</feature>
<comment type="caution">
    <text evidence="8">The sequence shown here is derived from an EMBL/GenBank/DDBJ whole genome shotgun (WGS) entry which is preliminary data.</text>
</comment>
<evidence type="ECO:0000256" key="1">
    <source>
        <dbReference type="ARBA" id="ARBA00022536"/>
    </source>
</evidence>
<dbReference type="InterPro" id="IPR051216">
    <property type="entry name" value="Teneurin"/>
</dbReference>
<evidence type="ECO:0000313" key="9">
    <source>
        <dbReference type="Proteomes" id="UP000018320"/>
    </source>
</evidence>
<feature type="domain" description="EGF-like" evidence="7">
    <location>
        <begin position="386"/>
        <end position="422"/>
    </location>
</feature>
<gene>
    <name evidence="8" type="ORF">DHA2_152932</name>
</gene>
<dbReference type="VEuPathDB" id="GiardiaDB:GL50803_006509"/>
<dbReference type="VEuPathDB" id="GiardiaDB:DHA2_152932"/>
<dbReference type="PANTHER" id="PTHR11219:SF70">
    <property type="entry name" value="EGF-LIKE DOMAIN-CONTAINING PROTEIN"/>
    <property type="match status" value="1"/>
</dbReference>
<feature type="disulfide bond" evidence="4">
    <location>
        <begin position="270"/>
        <end position="279"/>
    </location>
</feature>
<dbReference type="GO" id="GO:0005509">
    <property type="term" value="F:calcium ion binding"/>
    <property type="evidence" value="ECO:0007669"/>
    <property type="project" value="InterPro"/>
</dbReference>
<feature type="disulfide bond" evidence="4">
    <location>
        <begin position="412"/>
        <end position="421"/>
    </location>
</feature>